<sequence length="251" mass="28987">MITFISPAKGFNDIDISGTSSPEYIIESKSIVNKLKTLDVNEISKIMKIKSELAKLNYDRFINFKFDKNGTPAILSYSGLQYQNINVFSLTDDDLQYANSHIRILSGLYGIVKPLDSIYPYRLEMMTKINIDGHKNLYEYWSDKLYKSLKRASNGVIVNLASDEYSKCVKKYVDDNVKYITCIFKIEKNNTLKTLATASKTARGNMINYIIKNRIDNYKLLKNFDIDAYKFNEKLSNEDTNLVEYVFVKKI</sequence>
<dbReference type="PANTHER" id="PTHR30283:SF4">
    <property type="entry name" value="PEROXIDE STRESS RESISTANCE PROTEIN YAAA"/>
    <property type="match status" value="1"/>
</dbReference>
<dbReference type="Pfam" id="PF03883">
    <property type="entry name" value="H2O2_YaaD"/>
    <property type="match status" value="1"/>
</dbReference>
<proteinExistence type="inferred from homology"/>
<evidence type="ECO:0000313" key="2">
    <source>
        <dbReference type="EMBL" id="MBC2576217.1"/>
    </source>
</evidence>
<comment type="caution">
    <text evidence="2">The sequence shown here is derived from an EMBL/GenBank/DDBJ whole genome shotgun (WGS) entry which is preliminary data.</text>
</comment>
<comment type="similarity">
    <text evidence="1">Belongs to the UPF0246 family.</text>
</comment>
<reference evidence="2 3" key="1">
    <citation type="submission" date="2020-05" db="EMBL/GenBank/DDBJ databases">
        <title>Draft genome of xy-202 and genomic insight in genome of the genus Peptostreptococcus.</title>
        <authorList>
            <person name="Zhang Z."/>
        </authorList>
    </citation>
    <scope>NUCLEOTIDE SEQUENCE [LARGE SCALE GENOMIC DNA]</scope>
    <source>
        <strain evidence="2 3">DSM 27025</strain>
    </source>
</reference>
<dbReference type="RefSeq" id="WP_185624235.1">
    <property type="nucleotide sequence ID" value="NZ_JABGBW010000003.1"/>
</dbReference>
<keyword evidence="3" id="KW-1185">Reference proteome</keyword>
<evidence type="ECO:0000313" key="3">
    <source>
        <dbReference type="Proteomes" id="UP000713904"/>
    </source>
</evidence>
<evidence type="ECO:0000256" key="1">
    <source>
        <dbReference type="HAMAP-Rule" id="MF_00652"/>
    </source>
</evidence>
<dbReference type="InterPro" id="IPR005583">
    <property type="entry name" value="YaaA"/>
</dbReference>
<dbReference type="Proteomes" id="UP000713904">
    <property type="component" value="Unassembled WGS sequence"/>
</dbReference>
<organism evidence="2 3">
    <name type="scientific">Peptostreptococcus canis</name>
    <dbReference type="NCBI Taxonomy" id="1159213"/>
    <lineage>
        <taxon>Bacteria</taxon>
        <taxon>Bacillati</taxon>
        <taxon>Bacillota</taxon>
        <taxon>Clostridia</taxon>
        <taxon>Peptostreptococcales</taxon>
        <taxon>Peptostreptococcaceae</taxon>
        <taxon>Peptostreptococcus</taxon>
    </lineage>
</organism>
<dbReference type="PANTHER" id="PTHR30283">
    <property type="entry name" value="PEROXIDE STRESS RESPONSE PROTEIN YAAA"/>
    <property type="match status" value="1"/>
</dbReference>
<dbReference type="NCBIfam" id="NF002543">
    <property type="entry name" value="PRK02101.1-4"/>
    <property type="match status" value="1"/>
</dbReference>
<name>A0ABR6TLD1_9FIRM</name>
<dbReference type="HAMAP" id="MF_00652">
    <property type="entry name" value="UPF0246"/>
    <property type="match status" value="1"/>
</dbReference>
<protein>
    <recommendedName>
        <fullName evidence="1">UPF0246 protein HLB29_05910</fullName>
    </recommendedName>
</protein>
<accession>A0ABR6TLD1</accession>
<dbReference type="EMBL" id="JABGBW010000003">
    <property type="protein sequence ID" value="MBC2576217.1"/>
    <property type="molecule type" value="Genomic_DNA"/>
</dbReference>
<gene>
    <name evidence="2" type="primary">yaaA</name>
    <name evidence="2" type="ORF">HLB29_05910</name>
</gene>